<name>A0AA88IK06_TACVA</name>
<sequence length="183" mass="20622">MNNQHSNSQVLTNNNLQILLCQPIAGHTHTHTLSFTHAITHYGQFSRDANQPTMHVPFCVWFLSRFLSHIISGSFFLTTIVTGLPIRDRCKSLKCWDHQLVNWGLDVEAPVAVLGFFWAKYRVHSSTQNNLFSTVQIHFGSHSFFKRQLLCSCSNPVAGGKHLQKGPVRVQRSVKQTGGHTDA</sequence>
<feature type="transmembrane region" description="Helical" evidence="1">
    <location>
        <begin position="66"/>
        <end position="86"/>
    </location>
</feature>
<dbReference type="Proteomes" id="UP001187315">
    <property type="component" value="Unassembled WGS sequence"/>
</dbReference>
<keyword evidence="3" id="KW-1185">Reference proteome</keyword>
<protein>
    <submittedName>
        <fullName evidence="2">Uncharacterized protein</fullName>
    </submittedName>
</protein>
<evidence type="ECO:0000313" key="2">
    <source>
        <dbReference type="EMBL" id="KAK2815208.1"/>
    </source>
</evidence>
<keyword evidence="1" id="KW-0472">Membrane</keyword>
<accession>A0AA88IK06</accession>
<evidence type="ECO:0000313" key="3">
    <source>
        <dbReference type="Proteomes" id="UP001187315"/>
    </source>
</evidence>
<keyword evidence="1" id="KW-0812">Transmembrane</keyword>
<comment type="caution">
    <text evidence="2">The sequence shown here is derived from an EMBL/GenBank/DDBJ whole genome shotgun (WGS) entry which is preliminary data.</text>
</comment>
<gene>
    <name evidence="2" type="ORF">Q7C36_023474</name>
</gene>
<reference evidence="2" key="1">
    <citation type="submission" date="2023-08" db="EMBL/GenBank/DDBJ databases">
        <title>Pelteobagrus vachellii genome.</title>
        <authorList>
            <person name="Liu H."/>
        </authorList>
    </citation>
    <scope>NUCLEOTIDE SEQUENCE</scope>
    <source>
        <strain evidence="2">PRFRI_2022a</strain>
        <tissue evidence="2">Muscle</tissue>
    </source>
</reference>
<proteinExistence type="predicted"/>
<organism evidence="2 3">
    <name type="scientific">Tachysurus vachellii</name>
    <name type="common">Darkbarbel catfish</name>
    <name type="synonym">Pelteobagrus vachellii</name>
    <dbReference type="NCBI Taxonomy" id="175792"/>
    <lineage>
        <taxon>Eukaryota</taxon>
        <taxon>Metazoa</taxon>
        <taxon>Chordata</taxon>
        <taxon>Craniata</taxon>
        <taxon>Vertebrata</taxon>
        <taxon>Euteleostomi</taxon>
        <taxon>Actinopterygii</taxon>
        <taxon>Neopterygii</taxon>
        <taxon>Teleostei</taxon>
        <taxon>Ostariophysi</taxon>
        <taxon>Siluriformes</taxon>
        <taxon>Bagridae</taxon>
        <taxon>Tachysurus</taxon>
    </lineage>
</organism>
<dbReference type="EMBL" id="JAVHJS010000026">
    <property type="protein sequence ID" value="KAK2815208.1"/>
    <property type="molecule type" value="Genomic_DNA"/>
</dbReference>
<keyword evidence="1" id="KW-1133">Transmembrane helix</keyword>
<dbReference type="AlphaFoldDB" id="A0AA88IK06"/>
<evidence type="ECO:0000256" key="1">
    <source>
        <dbReference type="SAM" id="Phobius"/>
    </source>
</evidence>